<dbReference type="Proteomes" id="UP001279734">
    <property type="component" value="Unassembled WGS sequence"/>
</dbReference>
<evidence type="ECO:0000313" key="3">
    <source>
        <dbReference type="Proteomes" id="UP001279734"/>
    </source>
</evidence>
<name>A0AAD3XZ06_NEPGR</name>
<sequence>MAVDLQHKEATGICLVTFHQHPRSKSEPDLQVATTVSIYSQSSSQLQLHMGLKHVSKPAPAYSIFSRATSAAQPDPATAPRWHSNISKLPMEQKQQGNSSHVDHQGSRNHKKDPHCKQHAPLQRHQASAVAASSRGPTRSA</sequence>
<feature type="compositionally biased region" description="Basic residues" evidence="1">
    <location>
        <begin position="107"/>
        <end position="118"/>
    </location>
</feature>
<evidence type="ECO:0000256" key="1">
    <source>
        <dbReference type="SAM" id="MobiDB-lite"/>
    </source>
</evidence>
<feature type="region of interest" description="Disordered" evidence="1">
    <location>
        <begin position="69"/>
        <end position="141"/>
    </location>
</feature>
<reference evidence="2" key="1">
    <citation type="submission" date="2023-05" db="EMBL/GenBank/DDBJ databases">
        <title>Nepenthes gracilis genome sequencing.</title>
        <authorList>
            <person name="Fukushima K."/>
        </authorList>
    </citation>
    <scope>NUCLEOTIDE SEQUENCE</scope>
    <source>
        <strain evidence="2">SING2019-196</strain>
    </source>
</reference>
<comment type="caution">
    <text evidence="2">The sequence shown here is derived from an EMBL/GenBank/DDBJ whole genome shotgun (WGS) entry which is preliminary data.</text>
</comment>
<keyword evidence="3" id="KW-1185">Reference proteome</keyword>
<dbReference type="EMBL" id="BSYO01000023">
    <property type="protein sequence ID" value="GMH21226.1"/>
    <property type="molecule type" value="Genomic_DNA"/>
</dbReference>
<evidence type="ECO:0000313" key="2">
    <source>
        <dbReference type="EMBL" id="GMH21226.1"/>
    </source>
</evidence>
<accession>A0AAD3XZ06</accession>
<organism evidence="2 3">
    <name type="scientific">Nepenthes gracilis</name>
    <name type="common">Slender pitcher plant</name>
    <dbReference type="NCBI Taxonomy" id="150966"/>
    <lineage>
        <taxon>Eukaryota</taxon>
        <taxon>Viridiplantae</taxon>
        <taxon>Streptophyta</taxon>
        <taxon>Embryophyta</taxon>
        <taxon>Tracheophyta</taxon>
        <taxon>Spermatophyta</taxon>
        <taxon>Magnoliopsida</taxon>
        <taxon>eudicotyledons</taxon>
        <taxon>Gunneridae</taxon>
        <taxon>Pentapetalae</taxon>
        <taxon>Caryophyllales</taxon>
        <taxon>Nepenthaceae</taxon>
        <taxon>Nepenthes</taxon>
    </lineage>
</organism>
<proteinExistence type="predicted"/>
<dbReference type="AlphaFoldDB" id="A0AAD3XZ06"/>
<gene>
    <name evidence="2" type="ORF">Nepgr_023068</name>
</gene>
<protein>
    <submittedName>
        <fullName evidence="2">Uncharacterized protein</fullName>
    </submittedName>
</protein>